<sequence length="118" mass="12390">MTKFICIVLALVCLGAATVHAQYKTDVQCASLSECICKLPTIIGAVAGRTASASIRNPANGQTYTLDLSRPSQAVVDYCRQVNQGLTPQTLPFSPAVNTNKLAQVQALLASRAAALRG</sequence>
<evidence type="ECO:0000313" key="2">
    <source>
        <dbReference type="EnsemblMetazoa" id="ENSAATROPP001208"/>
    </source>
</evidence>
<dbReference type="AlphaFoldDB" id="A0AAG5CRK4"/>
<reference evidence="2" key="1">
    <citation type="submission" date="2024-04" db="UniProtKB">
        <authorList>
            <consortium name="EnsemblMetazoa"/>
        </authorList>
    </citation>
    <scope>IDENTIFICATION</scope>
    <source>
        <strain evidence="2">EBRO</strain>
    </source>
</reference>
<evidence type="ECO:0000313" key="3">
    <source>
        <dbReference type="Proteomes" id="UP000075880"/>
    </source>
</evidence>
<protein>
    <submittedName>
        <fullName evidence="2">Uncharacterized protein</fullName>
    </submittedName>
</protein>
<proteinExistence type="predicted"/>
<evidence type="ECO:0000256" key="1">
    <source>
        <dbReference type="SAM" id="SignalP"/>
    </source>
</evidence>
<accession>A0AAG5CRK4</accession>
<feature type="signal peptide" evidence="1">
    <location>
        <begin position="1"/>
        <end position="21"/>
    </location>
</feature>
<feature type="chain" id="PRO_5042497451" evidence="1">
    <location>
        <begin position="22"/>
        <end position="118"/>
    </location>
</feature>
<dbReference type="EnsemblMetazoa" id="ENSAATROPT001261">
    <property type="protein sequence ID" value="ENSAATROPP001208"/>
    <property type="gene ID" value="ENSAATROPG001004"/>
</dbReference>
<keyword evidence="3" id="KW-1185">Reference proteome</keyword>
<dbReference type="Proteomes" id="UP000075880">
    <property type="component" value="Unassembled WGS sequence"/>
</dbReference>
<organism evidence="2 3">
    <name type="scientific">Anopheles atroparvus</name>
    <name type="common">European mosquito</name>
    <dbReference type="NCBI Taxonomy" id="41427"/>
    <lineage>
        <taxon>Eukaryota</taxon>
        <taxon>Metazoa</taxon>
        <taxon>Ecdysozoa</taxon>
        <taxon>Arthropoda</taxon>
        <taxon>Hexapoda</taxon>
        <taxon>Insecta</taxon>
        <taxon>Pterygota</taxon>
        <taxon>Neoptera</taxon>
        <taxon>Endopterygota</taxon>
        <taxon>Diptera</taxon>
        <taxon>Nematocera</taxon>
        <taxon>Culicoidea</taxon>
        <taxon>Culicidae</taxon>
        <taxon>Anophelinae</taxon>
        <taxon>Anopheles</taxon>
    </lineage>
</organism>
<name>A0AAG5CRK4_ANOAO</name>
<keyword evidence="1" id="KW-0732">Signal</keyword>